<name>A0A8J9VG07_BRALA</name>
<feature type="domain" description="Reverse transcriptase" evidence="1">
    <location>
        <begin position="281"/>
        <end position="558"/>
    </location>
</feature>
<dbReference type="PROSITE" id="PS50878">
    <property type="entry name" value="RT_POL"/>
    <property type="match status" value="1"/>
</dbReference>
<dbReference type="CDD" id="cd01650">
    <property type="entry name" value="RT_nLTR_like"/>
    <property type="match status" value="1"/>
</dbReference>
<dbReference type="PANTHER" id="PTHR47027:SF27">
    <property type="entry name" value="REVERSE TRANSCRIPTASE DOMAIN-CONTAINING PROTEIN"/>
    <property type="match status" value="1"/>
</dbReference>
<proteinExistence type="predicted"/>
<evidence type="ECO:0000259" key="1">
    <source>
        <dbReference type="PROSITE" id="PS50878"/>
    </source>
</evidence>
<protein>
    <submittedName>
        <fullName evidence="2">Hypp5751 protein</fullName>
    </submittedName>
</protein>
<reference evidence="2" key="1">
    <citation type="submission" date="2022-01" db="EMBL/GenBank/DDBJ databases">
        <authorList>
            <person name="Braso-Vives M."/>
        </authorList>
    </citation>
    <scope>NUCLEOTIDE SEQUENCE</scope>
</reference>
<dbReference type="OrthoDB" id="407509at2759"/>
<accession>A0A8J9VG07</accession>
<evidence type="ECO:0000313" key="3">
    <source>
        <dbReference type="Proteomes" id="UP000838412"/>
    </source>
</evidence>
<keyword evidence="3" id="KW-1185">Reference proteome</keyword>
<dbReference type="Proteomes" id="UP000838412">
    <property type="component" value="Chromosome 10"/>
</dbReference>
<dbReference type="Pfam" id="PF00078">
    <property type="entry name" value="RVT_1"/>
    <property type="match status" value="1"/>
</dbReference>
<dbReference type="SUPFAM" id="SSF56672">
    <property type="entry name" value="DNA/RNA polymerases"/>
    <property type="match status" value="1"/>
</dbReference>
<dbReference type="PANTHER" id="PTHR47027">
    <property type="entry name" value="REVERSE TRANSCRIPTASE DOMAIN-CONTAINING PROTEIN"/>
    <property type="match status" value="1"/>
</dbReference>
<gene>
    <name evidence="2" type="primary">Hypp5751</name>
    <name evidence="2" type="ORF">BLAG_LOCUS3547</name>
</gene>
<dbReference type="EMBL" id="OV696695">
    <property type="protein sequence ID" value="CAH1239184.1"/>
    <property type="molecule type" value="Genomic_DNA"/>
</dbReference>
<organism evidence="2 3">
    <name type="scientific">Branchiostoma lanceolatum</name>
    <name type="common">Common lancelet</name>
    <name type="synonym">Amphioxus lanceolatum</name>
    <dbReference type="NCBI Taxonomy" id="7740"/>
    <lineage>
        <taxon>Eukaryota</taxon>
        <taxon>Metazoa</taxon>
        <taxon>Chordata</taxon>
        <taxon>Cephalochordata</taxon>
        <taxon>Leptocardii</taxon>
        <taxon>Amphioxiformes</taxon>
        <taxon>Branchiostomatidae</taxon>
        <taxon>Branchiostoma</taxon>
    </lineage>
</organism>
<dbReference type="AlphaFoldDB" id="A0A8J9VG07"/>
<dbReference type="InterPro" id="IPR043502">
    <property type="entry name" value="DNA/RNA_pol_sf"/>
</dbReference>
<evidence type="ECO:0000313" key="2">
    <source>
        <dbReference type="EMBL" id="CAH1239184.1"/>
    </source>
</evidence>
<sequence>MSTKAYNTFEGVSSDHRIVSARFQLSLRANSTKCLKKPQYDWKQLSSDMEIQDEFSITLRNRFEQLQVEDISPCVDSTYANFVSAHKQAAQKCIPRKPKHRGKVPWETEYVLEKRETLKKLAKQKNKAATRANTSKYRKARRELENAYNCEQQKYVQHQIDSIHLAAINQQSSLAWQTVNAVCGRKRSTQAKLKASSQEERVQKWKDHFENLLGKPPVIKDLPVQKIIEDELPIRKGPFCEDELEVVLKTLKNRKAAGLDEVPPEVWKTRRFNDILLDCCNGMYKQSNIQAWREGCILPFPKKGDLSLTANYRGITLMPIAAKVYNAMLRNRIQPEIEKVLRPNQNGFRKNRSTLGQILTVRRIIEGVRARNLEAVMLFVDFSKAFDSLHREKLAEILIAYGVPKETVVAVMMLYKDTKSMVRSPDGDTDFFHIHAGVLQGDTLAPFLFIIALDYVLRTSIDPHNNLGFTLKQARSRRHPAKLITDADYADDLALLADRVADVETLLHALEEAASGVGLYVNAKKTEYICFNQHGEIKSLNGTQLKEVEHFTYLGSDISSTEKDVCIRISKAWGALNGLRPIWKSTLPDIMKRNFFRAVVESVLLYGSSAWTLTKKLENKLDGTYTRMLRAVLNKSWKQHPTKAELYGTLPSLSSTIRERRVRFAGHSYRNKEELVSELLLWAPTHGHSSVGRPRRTYIDQLAGDVGARSEHLDQLMADRVAWRERATLVRASYPI</sequence>
<dbReference type="InterPro" id="IPR000477">
    <property type="entry name" value="RT_dom"/>
</dbReference>